<comment type="caution">
    <text evidence="1">The sequence shown here is derived from an EMBL/GenBank/DDBJ whole genome shotgun (WGS) entry which is preliminary data.</text>
</comment>
<dbReference type="Proteomes" id="UP000724584">
    <property type="component" value="Unassembled WGS sequence"/>
</dbReference>
<organism evidence="1 2">
    <name type="scientific">Chaetomium tenue</name>
    <dbReference type="NCBI Taxonomy" id="1854479"/>
    <lineage>
        <taxon>Eukaryota</taxon>
        <taxon>Fungi</taxon>
        <taxon>Dikarya</taxon>
        <taxon>Ascomycota</taxon>
        <taxon>Pezizomycotina</taxon>
        <taxon>Sordariomycetes</taxon>
        <taxon>Sordariomycetidae</taxon>
        <taxon>Sordariales</taxon>
        <taxon>Chaetomiaceae</taxon>
        <taxon>Chaetomium</taxon>
    </lineage>
</organism>
<dbReference type="EMBL" id="JAGIZQ010000001">
    <property type="protein sequence ID" value="KAH6650953.1"/>
    <property type="molecule type" value="Genomic_DNA"/>
</dbReference>
<proteinExistence type="predicted"/>
<reference evidence="1 2" key="1">
    <citation type="journal article" date="2021" name="Nat. Commun.">
        <title>Genetic determinants of endophytism in the Arabidopsis root mycobiome.</title>
        <authorList>
            <person name="Mesny F."/>
            <person name="Miyauchi S."/>
            <person name="Thiergart T."/>
            <person name="Pickel B."/>
            <person name="Atanasova L."/>
            <person name="Karlsson M."/>
            <person name="Huettel B."/>
            <person name="Barry K.W."/>
            <person name="Haridas S."/>
            <person name="Chen C."/>
            <person name="Bauer D."/>
            <person name="Andreopoulos W."/>
            <person name="Pangilinan J."/>
            <person name="LaButti K."/>
            <person name="Riley R."/>
            <person name="Lipzen A."/>
            <person name="Clum A."/>
            <person name="Drula E."/>
            <person name="Henrissat B."/>
            <person name="Kohler A."/>
            <person name="Grigoriev I.V."/>
            <person name="Martin F.M."/>
            <person name="Hacquard S."/>
        </authorList>
    </citation>
    <scope>NUCLEOTIDE SEQUENCE [LARGE SCALE GENOMIC DNA]</scope>
    <source>
        <strain evidence="1 2">MPI-SDFR-AT-0079</strain>
    </source>
</reference>
<gene>
    <name evidence="1" type="ORF">F5144DRAFT_638392</name>
</gene>
<evidence type="ECO:0000313" key="2">
    <source>
        <dbReference type="Proteomes" id="UP000724584"/>
    </source>
</evidence>
<accession>A0ACB7PS36</accession>
<evidence type="ECO:0000313" key="1">
    <source>
        <dbReference type="EMBL" id="KAH6650953.1"/>
    </source>
</evidence>
<protein>
    <submittedName>
        <fullName evidence="1">Uracil-DNA glycosylase-like protein</fullName>
    </submittedName>
</protein>
<name>A0ACB7PS36_9PEZI</name>
<keyword evidence="2" id="KW-1185">Reference proteome</keyword>
<sequence length="358" mass="38369">MSSNTQEDNLPTPSFEGRLKLDTYMFNGGAAAGGRRRSPRFNTAASTEEETATLPVPSPPRGASRSPSSKRKAPTDSNDNDNDNPPSKSISKSTPKSPSSKSPSKRARPSASYAPPSTYAHLPLLPDAIAPNLLVLFIGLNPGIETARTGHAYAHPSNHFWRLLHSSGVTPRRCAPTEDRRMPELYSLGLTNIVARPSRNGAELSKAEMDAGVAVLEAKVRRWRPEAVCVVGKSIWESLWRVRHGRGIKAGEFRYGWQEVGENMGVVVPEGAGGEEEVQEGVVYSPDWKGARIFVASSTSGLAATLKPKEKEEIWKQLGDWVVERRVDRAAGGGVAGGAAGGATSGTTDATTETVEDE</sequence>